<evidence type="ECO:0000256" key="6">
    <source>
        <dbReference type="RuleBase" id="RU003945"/>
    </source>
</evidence>
<evidence type="ECO:0000256" key="2">
    <source>
        <dbReference type="ARBA" id="ARBA00010583"/>
    </source>
</evidence>
<dbReference type="NCBIfam" id="TIGR03592">
    <property type="entry name" value="yidC_oxa1_cterm"/>
    <property type="match status" value="1"/>
</dbReference>
<dbReference type="GO" id="GO:0032977">
    <property type="term" value="F:membrane insertase activity"/>
    <property type="evidence" value="ECO:0007669"/>
    <property type="project" value="InterPro"/>
</dbReference>
<dbReference type="GO" id="GO:0032979">
    <property type="term" value="P:protein insertion into mitochondrial inner membrane from matrix"/>
    <property type="evidence" value="ECO:0007669"/>
    <property type="project" value="TreeGrafter"/>
</dbReference>
<dbReference type="InterPro" id="IPR001708">
    <property type="entry name" value="YidC/ALB3/OXA1/COX18"/>
</dbReference>
<feature type="transmembrane region" description="Helical" evidence="8">
    <location>
        <begin position="309"/>
        <end position="330"/>
    </location>
</feature>
<dbReference type="InterPro" id="IPR028055">
    <property type="entry name" value="YidC/Oxa/ALB_C"/>
</dbReference>
<accession>A0A834TJT0</accession>
<evidence type="ECO:0000256" key="5">
    <source>
        <dbReference type="ARBA" id="ARBA00023136"/>
    </source>
</evidence>
<organism evidence="10 11">
    <name type="scientific">Senna tora</name>
    <dbReference type="NCBI Taxonomy" id="362788"/>
    <lineage>
        <taxon>Eukaryota</taxon>
        <taxon>Viridiplantae</taxon>
        <taxon>Streptophyta</taxon>
        <taxon>Embryophyta</taxon>
        <taxon>Tracheophyta</taxon>
        <taxon>Spermatophyta</taxon>
        <taxon>Magnoliopsida</taxon>
        <taxon>eudicotyledons</taxon>
        <taxon>Gunneridae</taxon>
        <taxon>Pentapetalae</taxon>
        <taxon>rosids</taxon>
        <taxon>fabids</taxon>
        <taxon>Fabales</taxon>
        <taxon>Fabaceae</taxon>
        <taxon>Caesalpinioideae</taxon>
        <taxon>Cassia clade</taxon>
        <taxon>Senna</taxon>
    </lineage>
</organism>
<feature type="transmembrane region" description="Helical" evidence="8">
    <location>
        <begin position="222"/>
        <end position="242"/>
    </location>
</feature>
<dbReference type="PANTHER" id="PTHR12428">
    <property type="entry name" value="OXA1"/>
    <property type="match status" value="1"/>
</dbReference>
<feature type="transmembrane region" description="Helical" evidence="8">
    <location>
        <begin position="342"/>
        <end position="363"/>
    </location>
</feature>
<evidence type="ECO:0000313" key="10">
    <source>
        <dbReference type="EMBL" id="KAF7822421.1"/>
    </source>
</evidence>
<feature type="transmembrane region" description="Helical" evidence="8">
    <location>
        <begin position="269"/>
        <end position="288"/>
    </location>
</feature>
<comment type="similarity">
    <text evidence="2">Belongs to the OXA1/ALB3/YidC (TC 2.A.9.2) family.</text>
</comment>
<evidence type="ECO:0000256" key="1">
    <source>
        <dbReference type="ARBA" id="ARBA00004141"/>
    </source>
</evidence>
<name>A0A834TJT0_9FABA</name>
<dbReference type="CDD" id="cd20069">
    <property type="entry name" value="5TM_Oxa1-like"/>
    <property type="match status" value="1"/>
</dbReference>
<comment type="subcellular location">
    <subcellularLocation>
        <location evidence="1 6">Membrane</location>
        <topology evidence="1 6">Multi-pass membrane protein</topology>
    </subcellularLocation>
</comment>
<proteinExistence type="inferred from homology"/>
<keyword evidence="5 8" id="KW-0472">Membrane</keyword>
<keyword evidence="4 8" id="KW-1133">Transmembrane helix</keyword>
<evidence type="ECO:0000259" key="9">
    <source>
        <dbReference type="Pfam" id="PF02096"/>
    </source>
</evidence>
<dbReference type="GO" id="GO:0005743">
    <property type="term" value="C:mitochondrial inner membrane"/>
    <property type="evidence" value="ECO:0007669"/>
    <property type="project" value="TreeGrafter"/>
</dbReference>
<feature type="region of interest" description="Disordered" evidence="7">
    <location>
        <begin position="411"/>
        <end position="458"/>
    </location>
</feature>
<dbReference type="PANTHER" id="PTHR12428:SF34">
    <property type="entry name" value="MITOCHONDRIAL INNER MEMBRANE PROTEIN OXA1-LIKE"/>
    <property type="match status" value="1"/>
</dbReference>
<feature type="domain" description="Membrane insertase YidC/Oxa/ALB C-terminal" evidence="9">
    <location>
        <begin position="153"/>
        <end position="336"/>
    </location>
</feature>
<evidence type="ECO:0000256" key="4">
    <source>
        <dbReference type="ARBA" id="ARBA00022989"/>
    </source>
</evidence>
<evidence type="ECO:0000256" key="8">
    <source>
        <dbReference type="SAM" id="Phobius"/>
    </source>
</evidence>
<dbReference type="Pfam" id="PF02096">
    <property type="entry name" value="60KD_IMP"/>
    <property type="match status" value="1"/>
</dbReference>
<dbReference type="OrthoDB" id="2148490at2759"/>
<dbReference type="EMBL" id="JAAIUW010000008">
    <property type="protein sequence ID" value="KAF7822421.1"/>
    <property type="molecule type" value="Genomic_DNA"/>
</dbReference>
<gene>
    <name evidence="10" type="ORF">G2W53_027876</name>
</gene>
<comment type="similarity">
    <text evidence="6">Belongs to the OXA1/ALB3/YidC family.</text>
</comment>
<dbReference type="Proteomes" id="UP000634136">
    <property type="component" value="Unassembled WGS sequence"/>
</dbReference>
<keyword evidence="11" id="KW-1185">Reference proteome</keyword>
<reference evidence="10" key="1">
    <citation type="submission" date="2020-09" db="EMBL/GenBank/DDBJ databases">
        <title>Genome-Enabled Discovery of Anthraquinone Biosynthesis in Senna tora.</title>
        <authorList>
            <person name="Kang S.-H."/>
            <person name="Pandey R.P."/>
            <person name="Lee C.-M."/>
            <person name="Sim J.-S."/>
            <person name="Jeong J.-T."/>
            <person name="Choi B.-S."/>
            <person name="Jung M."/>
            <person name="Ginzburg D."/>
            <person name="Zhao K."/>
            <person name="Won S.Y."/>
            <person name="Oh T.-J."/>
            <person name="Yu Y."/>
            <person name="Kim N.-H."/>
            <person name="Lee O.R."/>
            <person name="Lee T.-H."/>
            <person name="Bashyal P."/>
            <person name="Kim T.-S."/>
            <person name="Lee W.-H."/>
            <person name="Kawkins C."/>
            <person name="Kim C.-K."/>
            <person name="Kim J.S."/>
            <person name="Ahn B.O."/>
            <person name="Rhee S.Y."/>
            <person name="Sohng J.K."/>
        </authorList>
    </citation>
    <scope>NUCLEOTIDE SEQUENCE</scope>
    <source>
        <tissue evidence="10">Leaf</tissue>
    </source>
</reference>
<evidence type="ECO:0000256" key="3">
    <source>
        <dbReference type="ARBA" id="ARBA00022692"/>
    </source>
</evidence>
<dbReference type="AlphaFoldDB" id="A0A834TJT0"/>
<keyword evidence="3 6" id="KW-0812">Transmembrane</keyword>
<evidence type="ECO:0000256" key="7">
    <source>
        <dbReference type="SAM" id="MobiDB-lite"/>
    </source>
</evidence>
<sequence>MAYRRCLLIRGNLVDRKLHPSFSYALHSDERKRECPDEKPSLADVGHLLQRRAFGSSINGSAGFAFSSRSSIHLPSSGYSFCRYMSTALNQGSDKIEVMCNAADVLTDTTVDTVASQLPVVNEVAIAAADSYLPVKVLQYAIDAVHSFTGLNWWAAIVITTVLIRCATLPLLIKQLKATSKLTLMKPRMEAIKQEMKDKGMAFSEGQEQMTKLFKEYGVTPFTPFMGPFIQGPIFVSFFFAITNMTEKMQSFKHGGAYWFIDLTTPDNLYIFPVLAALSFLITIECNMQVGMEGNPGAANMKNIARGMAVLSVPFTMDFPKALFCYWITANVFSIMYGLGDGSWPLLCGSSLLVLMLILELSVTSEMGGRQMLQMLKAPGVTKRLGIPEIPVEQPTNAPVFPALTQAKSVTTKPTPFPVEPSKPQEPLLLPSSHTHTNSKRVSPPPPSPSLRFSAFSPDHDDEKLEHLLAVREESQRKKTTTIYQNCAIATATSDELQTRGAQVEALGKAQCIEEANSISQRRNCKSRSVISGNCQLHCSIEDSSSDSSETHPLLPRNFLF</sequence>
<feature type="transmembrane region" description="Helical" evidence="8">
    <location>
        <begin position="153"/>
        <end position="173"/>
    </location>
</feature>
<evidence type="ECO:0000313" key="11">
    <source>
        <dbReference type="Proteomes" id="UP000634136"/>
    </source>
</evidence>
<protein>
    <submittedName>
        <fullName evidence="10">Mitochondrial inner membrane protein OXA1</fullName>
    </submittedName>
</protein>
<comment type="caution">
    <text evidence="10">The sequence shown here is derived from an EMBL/GenBank/DDBJ whole genome shotgun (WGS) entry which is preliminary data.</text>
</comment>